<feature type="region of interest" description="Disordered" evidence="7">
    <location>
        <begin position="140"/>
        <end position="166"/>
    </location>
</feature>
<dbReference type="GO" id="GO:0046983">
    <property type="term" value="F:protein dimerization activity"/>
    <property type="evidence" value="ECO:0007669"/>
    <property type="project" value="InterPro"/>
</dbReference>
<sequence length="471" mass="51018">MEMSQCVPSWDVDEPPSRHPSSNLPRHHYHPSHDPLRPLDLRTDYEVAELTWENGQLALHSLAPPRIGKASTKNPPPSGAVVAATAWNKHHHRSGTLESVVNQATGAALTSPCIEEWVGGLRRSATVDALVPCQDEAAAAAGNNNSSSNRVPDADAPPGAGRKRTRMVGLCSSQGSAAGSLAGRVDSATLMTLDTCREDDIALTATTTTATTFTNSASPETENTSFGKRKAPALDDDHVSISHTSSQIKLDSLYDEEDKGSIRDGQKASASAKKSRAAAIHNQSERKRRDRINQRMKTLQKLVPNSSKTDKASMLDEVIEHLKQLQAQIQMMSQMNNIMMPVAAAMAPPQIPMPLMAAHLAHVSQLPQLGMGMGMMDLASFSRSMRPSLPMLYPPSFLSLPAATMGVWDGSSSDRRSGGGTILPDPYSTFLACQMTQHQPMSLDEYSRMTTLFQQLYQQQHEQPPASNPKS</sequence>
<dbReference type="InterPro" id="IPR031066">
    <property type="entry name" value="bHLH_ALC-like_plant"/>
</dbReference>
<feature type="region of interest" description="Disordered" evidence="7">
    <location>
        <begin position="1"/>
        <end position="35"/>
    </location>
</feature>
<evidence type="ECO:0000313" key="10">
    <source>
        <dbReference type="Proteomes" id="UP001327560"/>
    </source>
</evidence>
<dbReference type="Pfam" id="PF00010">
    <property type="entry name" value="HLH"/>
    <property type="match status" value="1"/>
</dbReference>
<gene>
    <name evidence="9" type="ORF">Cni_G18943</name>
</gene>
<dbReference type="InterPro" id="IPR011598">
    <property type="entry name" value="bHLH_dom"/>
</dbReference>
<evidence type="ECO:0000256" key="2">
    <source>
        <dbReference type="ARBA" id="ARBA00005510"/>
    </source>
</evidence>
<keyword evidence="3" id="KW-0805">Transcription regulation</keyword>
<feature type="compositionally biased region" description="Polar residues" evidence="7">
    <location>
        <begin position="215"/>
        <end position="226"/>
    </location>
</feature>
<evidence type="ECO:0000313" key="9">
    <source>
        <dbReference type="EMBL" id="WOL10189.1"/>
    </source>
</evidence>
<dbReference type="SMART" id="SM00353">
    <property type="entry name" value="HLH"/>
    <property type="match status" value="1"/>
</dbReference>
<dbReference type="PANTHER" id="PTHR45855:SF23">
    <property type="entry name" value="TRANSCRIPTION FACTOR MEE8-RELATED"/>
    <property type="match status" value="1"/>
</dbReference>
<comment type="similarity">
    <text evidence="2">Belongs to the bHLH protein family.</text>
</comment>
<keyword evidence="5" id="KW-0804">Transcription</keyword>
<protein>
    <submittedName>
        <fullName evidence="9">Transcription factor UNE10</fullName>
    </submittedName>
</protein>
<evidence type="ECO:0000256" key="6">
    <source>
        <dbReference type="ARBA" id="ARBA00023242"/>
    </source>
</evidence>
<dbReference type="FunFam" id="4.10.280.10:FF:000059">
    <property type="entry name" value="transcription factor UNE10 isoform X1"/>
    <property type="match status" value="1"/>
</dbReference>
<accession>A0AAQ3KLB5</accession>
<dbReference type="SUPFAM" id="SSF47459">
    <property type="entry name" value="HLH, helix-loop-helix DNA-binding domain"/>
    <property type="match status" value="1"/>
</dbReference>
<dbReference type="EMBL" id="CP136895">
    <property type="protein sequence ID" value="WOL10189.1"/>
    <property type="molecule type" value="Genomic_DNA"/>
</dbReference>
<evidence type="ECO:0000256" key="4">
    <source>
        <dbReference type="ARBA" id="ARBA00023125"/>
    </source>
</evidence>
<evidence type="ECO:0000256" key="3">
    <source>
        <dbReference type="ARBA" id="ARBA00023015"/>
    </source>
</evidence>
<dbReference type="InterPro" id="IPR047265">
    <property type="entry name" value="PIF1-like_bHLH"/>
</dbReference>
<reference evidence="9 10" key="1">
    <citation type="submission" date="2023-10" db="EMBL/GenBank/DDBJ databases">
        <title>Chromosome-scale genome assembly provides insights into flower coloration mechanisms of Canna indica.</title>
        <authorList>
            <person name="Li C."/>
        </authorList>
    </citation>
    <scope>NUCLEOTIDE SEQUENCE [LARGE SCALE GENOMIC DNA]</scope>
    <source>
        <tissue evidence="9">Flower</tissue>
    </source>
</reference>
<proteinExistence type="inferred from homology"/>
<dbReference type="GO" id="GO:0003677">
    <property type="term" value="F:DNA binding"/>
    <property type="evidence" value="ECO:0007669"/>
    <property type="project" value="UniProtKB-KW"/>
</dbReference>
<evidence type="ECO:0000256" key="7">
    <source>
        <dbReference type="SAM" id="MobiDB-lite"/>
    </source>
</evidence>
<keyword evidence="4" id="KW-0238">DNA-binding</keyword>
<dbReference type="GO" id="GO:0005634">
    <property type="term" value="C:nucleus"/>
    <property type="evidence" value="ECO:0007669"/>
    <property type="project" value="UniProtKB-SubCell"/>
</dbReference>
<evidence type="ECO:0000256" key="1">
    <source>
        <dbReference type="ARBA" id="ARBA00004123"/>
    </source>
</evidence>
<dbReference type="PROSITE" id="PS50888">
    <property type="entry name" value="BHLH"/>
    <property type="match status" value="1"/>
</dbReference>
<feature type="region of interest" description="Disordered" evidence="7">
    <location>
        <begin position="213"/>
        <end position="289"/>
    </location>
</feature>
<dbReference type="Gene3D" id="4.10.280.10">
    <property type="entry name" value="Helix-loop-helix DNA-binding domain"/>
    <property type="match status" value="1"/>
</dbReference>
<keyword evidence="10" id="KW-1185">Reference proteome</keyword>
<dbReference type="PANTHER" id="PTHR45855">
    <property type="entry name" value="TRANSCRIPTION FACTOR PIF1-RELATED"/>
    <property type="match status" value="1"/>
</dbReference>
<organism evidence="9 10">
    <name type="scientific">Canna indica</name>
    <name type="common">Indian-shot</name>
    <dbReference type="NCBI Taxonomy" id="4628"/>
    <lineage>
        <taxon>Eukaryota</taxon>
        <taxon>Viridiplantae</taxon>
        <taxon>Streptophyta</taxon>
        <taxon>Embryophyta</taxon>
        <taxon>Tracheophyta</taxon>
        <taxon>Spermatophyta</taxon>
        <taxon>Magnoliopsida</taxon>
        <taxon>Liliopsida</taxon>
        <taxon>Zingiberales</taxon>
        <taxon>Cannaceae</taxon>
        <taxon>Canna</taxon>
    </lineage>
</organism>
<comment type="subcellular location">
    <subcellularLocation>
        <location evidence="1">Nucleus</location>
    </subcellularLocation>
</comment>
<name>A0AAQ3KLB5_9LILI</name>
<feature type="domain" description="BHLH" evidence="8">
    <location>
        <begin position="276"/>
        <end position="325"/>
    </location>
</feature>
<keyword evidence="6" id="KW-0539">Nucleus</keyword>
<feature type="compositionally biased region" description="Low complexity" evidence="7">
    <location>
        <begin position="140"/>
        <end position="149"/>
    </location>
</feature>
<dbReference type="Proteomes" id="UP001327560">
    <property type="component" value="Chromosome 6"/>
</dbReference>
<evidence type="ECO:0000256" key="5">
    <source>
        <dbReference type="ARBA" id="ARBA00023163"/>
    </source>
</evidence>
<evidence type="ECO:0000259" key="8">
    <source>
        <dbReference type="PROSITE" id="PS50888"/>
    </source>
</evidence>
<dbReference type="AlphaFoldDB" id="A0AAQ3KLB5"/>
<dbReference type="InterPro" id="IPR036638">
    <property type="entry name" value="HLH_DNA-bd_sf"/>
</dbReference>
<dbReference type="CDD" id="cd11445">
    <property type="entry name" value="bHLH_AtPIF_like"/>
    <property type="match status" value="1"/>
</dbReference>